<sequence>MWTADWWWDMQQQLPPVILASNKTQLTHLQGDKFAWPVYLMIGNISKDLHVQVSLHTTILLGYIPVGKFNNFSEKTQPIAQYQLFHHCMALILASLVNMGQSGIKMMCTDSTICWIFPILTAYLANYPEQCLIACCMENRCPLCKIDPNAGVNICGPKCDMPELLDLLVCHESQSSTVLRQEMKIIGLCPVYPPFWKDLPHTDIFQAFTPDLLHQLHKGVFKEHLVKWSMAIISDEEINARFKCMTLHPRLWQFKNGISSVSQWTGKEHKEMQKAFMGLVAGGTEPCFVQAVQAVTNFIFYSSLRSHTLHTV</sequence>
<dbReference type="OrthoDB" id="2418900at2759"/>
<keyword evidence="2" id="KW-1185">Reference proteome</keyword>
<dbReference type="EMBL" id="KN822034">
    <property type="protein sequence ID" value="KIM63477.1"/>
    <property type="molecule type" value="Genomic_DNA"/>
</dbReference>
<dbReference type="InParanoid" id="A0A0C3AEU4"/>
<reference evidence="1 2" key="1">
    <citation type="submission" date="2014-04" db="EMBL/GenBank/DDBJ databases">
        <authorList>
            <consortium name="DOE Joint Genome Institute"/>
            <person name="Kuo A."/>
            <person name="Kohler A."/>
            <person name="Nagy L.G."/>
            <person name="Floudas D."/>
            <person name="Copeland A."/>
            <person name="Barry K.W."/>
            <person name="Cichocki N."/>
            <person name="Veneault-Fourrey C."/>
            <person name="LaButti K."/>
            <person name="Lindquist E.A."/>
            <person name="Lipzen A."/>
            <person name="Lundell T."/>
            <person name="Morin E."/>
            <person name="Murat C."/>
            <person name="Sun H."/>
            <person name="Tunlid A."/>
            <person name="Henrissat B."/>
            <person name="Grigoriev I.V."/>
            <person name="Hibbett D.S."/>
            <person name="Martin F."/>
            <person name="Nordberg H.P."/>
            <person name="Cantor M.N."/>
            <person name="Hua S.X."/>
        </authorList>
    </citation>
    <scope>NUCLEOTIDE SEQUENCE [LARGE SCALE GENOMIC DNA]</scope>
    <source>
        <strain evidence="1 2">Foug A</strain>
    </source>
</reference>
<evidence type="ECO:0000313" key="1">
    <source>
        <dbReference type="EMBL" id="KIM63477.1"/>
    </source>
</evidence>
<gene>
    <name evidence="1" type="ORF">SCLCIDRAFT_117083</name>
</gene>
<proteinExistence type="predicted"/>
<reference evidence="2" key="2">
    <citation type="submission" date="2015-01" db="EMBL/GenBank/DDBJ databases">
        <title>Evolutionary Origins and Diversification of the Mycorrhizal Mutualists.</title>
        <authorList>
            <consortium name="DOE Joint Genome Institute"/>
            <consortium name="Mycorrhizal Genomics Consortium"/>
            <person name="Kohler A."/>
            <person name="Kuo A."/>
            <person name="Nagy L.G."/>
            <person name="Floudas D."/>
            <person name="Copeland A."/>
            <person name="Barry K.W."/>
            <person name="Cichocki N."/>
            <person name="Veneault-Fourrey C."/>
            <person name="LaButti K."/>
            <person name="Lindquist E.A."/>
            <person name="Lipzen A."/>
            <person name="Lundell T."/>
            <person name="Morin E."/>
            <person name="Murat C."/>
            <person name="Riley R."/>
            <person name="Ohm R."/>
            <person name="Sun H."/>
            <person name="Tunlid A."/>
            <person name="Henrissat B."/>
            <person name="Grigoriev I.V."/>
            <person name="Hibbett D.S."/>
            <person name="Martin F."/>
        </authorList>
    </citation>
    <scope>NUCLEOTIDE SEQUENCE [LARGE SCALE GENOMIC DNA]</scope>
    <source>
        <strain evidence="2">Foug A</strain>
    </source>
</reference>
<evidence type="ECO:0000313" key="2">
    <source>
        <dbReference type="Proteomes" id="UP000053989"/>
    </source>
</evidence>
<dbReference type="Pfam" id="PF18759">
    <property type="entry name" value="Plavaka"/>
    <property type="match status" value="1"/>
</dbReference>
<dbReference type="AlphaFoldDB" id="A0A0C3AEU4"/>
<dbReference type="HOGENOM" id="CLU_006344_8_0_1"/>
<organism evidence="1 2">
    <name type="scientific">Scleroderma citrinum Foug A</name>
    <dbReference type="NCBI Taxonomy" id="1036808"/>
    <lineage>
        <taxon>Eukaryota</taxon>
        <taxon>Fungi</taxon>
        <taxon>Dikarya</taxon>
        <taxon>Basidiomycota</taxon>
        <taxon>Agaricomycotina</taxon>
        <taxon>Agaricomycetes</taxon>
        <taxon>Agaricomycetidae</taxon>
        <taxon>Boletales</taxon>
        <taxon>Sclerodermatineae</taxon>
        <taxon>Sclerodermataceae</taxon>
        <taxon>Scleroderma</taxon>
    </lineage>
</organism>
<protein>
    <submittedName>
        <fullName evidence="1">Uncharacterized protein</fullName>
    </submittedName>
</protein>
<accession>A0A0C3AEU4</accession>
<name>A0A0C3AEU4_9AGAM</name>
<dbReference type="Proteomes" id="UP000053989">
    <property type="component" value="Unassembled WGS sequence"/>
</dbReference>
<dbReference type="InterPro" id="IPR041078">
    <property type="entry name" value="Plavaka"/>
</dbReference>